<dbReference type="Gene3D" id="3.40.50.300">
    <property type="entry name" value="P-loop containing nucleotide triphosphate hydrolases"/>
    <property type="match status" value="2"/>
</dbReference>
<keyword evidence="4 13" id="KW-0227">DNA damage</keyword>
<dbReference type="Pfam" id="PF00270">
    <property type="entry name" value="DEAD"/>
    <property type="match status" value="1"/>
</dbReference>
<evidence type="ECO:0000256" key="13">
    <source>
        <dbReference type="HAMAP-Rule" id="MF_00969"/>
    </source>
</evidence>
<dbReference type="Gene3D" id="2.40.10.170">
    <property type="match status" value="1"/>
</dbReference>
<dbReference type="SUPFAM" id="SSF52540">
    <property type="entry name" value="P-loop containing nucleoside triphosphate hydrolases"/>
    <property type="match status" value="3"/>
</dbReference>
<dbReference type="OrthoDB" id="9804325at2"/>
<protein>
    <recommendedName>
        <fullName evidence="12 13">Transcription-repair-coupling factor</fullName>
        <shortName evidence="13">TRCF</shortName>
        <ecNumber evidence="13">3.6.4.-</ecNumber>
    </recommendedName>
</protein>
<dbReference type="SMART" id="SM01058">
    <property type="entry name" value="CarD_TRCF"/>
    <property type="match status" value="1"/>
</dbReference>
<dbReference type="Gene3D" id="3.90.1150.50">
    <property type="entry name" value="Transcription-repair-coupling factor, D7 domain"/>
    <property type="match status" value="1"/>
</dbReference>
<evidence type="ECO:0000256" key="3">
    <source>
        <dbReference type="ARBA" id="ARBA00022741"/>
    </source>
</evidence>
<dbReference type="InterPro" id="IPR027417">
    <property type="entry name" value="P-loop_NTPase"/>
</dbReference>
<evidence type="ECO:0000259" key="14">
    <source>
        <dbReference type="PROSITE" id="PS51192"/>
    </source>
</evidence>
<dbReference type="SMART" id="SM00982">
    <property type="entry name" value="TRCF"/>
    <property type="match status" value="1"/>
</dbReference>
<dbReference type="InterPro" id="IPR003711">
    <property type="entry name" value="CarD-like/TRCF_RID"/>
</dbReference>
<dbReference type="InterPro" id="IPR011545">
    <property type="entry name" value="DEAD/DEAH_box_helicase_dom"/>
</dbReference>
<dbReference type="GO" id="GO:0003678">
    <property type="term" value="F:DNA helicase activity"/>
    <property type="evidence" value="ECO:0007669"/>
    <property type="project" value="TreeGrafter"/>
</dbReference>
<dbReference type="SMART" id="SM00490">
    <property type="entry name" value="HELICc"/>
    <property type="match status" value="1"/>
</dbReference>
<evidence type="ECO:0000256" key="4">
    <source>
        <dbReference type="ARBA" id="ARBA00022763"/>
    </source>
</evidence>
<dbReference type="InterPro" id="IPR004576">
    <property type="entry name" value="Mfd"/>
</dbReference>
<dbReference type="KEGG" id="erz:ER308_17070"/>
<dbReference type="EC" id="3.6.4.-" evidence="13"/>
<dbReference type="EMBL" id="CP036402">
    <property type="protein sequence ID" value="QBI22088.1"/>
    <property type="molecule type" value="Genomic_DNA"/>
</dbReference>
<dbReference type="Pfam" id="PF00271">
    <property type="entry name" value="Helicase_C"/>
    <property type="match status" value="1"/>
</dbReference>
<keyword evidence="2 13" id="KW-0963">Cytoplasm</keyword>
<gene>
    <name evidence="13 16" type="primary">mfd</name>
    <name evidence="16" type="ORF">ER308_17070</name>
</gene>
<dbReference type="PANTHER" id="PTHR47964:SF1">
    <property type="entry name" value="ATP-DEPENDENT DNA HELICASE HOMOLOG RECG, CHLOROPLASTIC"/>
    <property type="match status" value="1"/>
</dbReference>
<evidence type="ECO:0000256" key="8">
    <source>
        <dbReference type="ARBA" id="ARBA00023125"/>
    </source>
</evidence>
<keyword evidence="5 13" id="KW-0378">Hydrolase</keyword>
<evidence type="ECO:0000256" key="11">
    <source>
        <dbReference type="ARBA" id="ARBA00061399"/>
    </source>
</evidence>
<evidence type="ECO:0000256" key="1">
    <source>
        <dbReference type="ARBA" id="ARBA00004496"/>
    </source>
</evidence>
<dbReference type="AlphaFoldDB" id="A0A411YLK4"/>
<dbReference type="Pfam" id="PF02559">
    <property type="entry name" value="CarD_TRCF_RID"/>
    <property type="match status" value="1"/>
</dbReference>
<dbReference type="InterPro" id="IPR036101">
    <property type="entry name" value="CarD-like/TRCF_RID_sf"/>
</dbReference>
<evidence type="ECO:0000259" key="15">
    <source>
        <dbReference type="PROSITE" id="PS51194"/>
    </source>
</evidence>
<dbReference type="GO" id="GO:0005737">
    <property type="term" value="C:cytoplasm"/>
    <property type="evidence" value="ECO:0007669"/>
    <property type="project" value="UniProtKB-SubCell"/>
</dbReference>
<dbReference type="SUPFAM" id="SSF141259">
    <property type="entry name" value="CarD-like"/>
    <property type="match status" value="1"/>
</dbReference>
<organism evidence="16 17">
    <name type="scientific">Egibacter rhizosphaerae</name>
    <dbReference type="NCBI Taxonomy" id="1670831"/>
    <lineage>
        <taxon>Bacteria</taxon>
        <taxon>Bacillati</taxon>
        <taxon>Actinomycetota</taxon>
        <taxon>Nitriliruptoria</taxon>
        <taxon>Egibacterales</taxon>
        <taxon>Egibacteraceae</taxon>
        <taxon>Egibacter</taxon>
    </lineage>
</organism>
<keyword evidence="17" id="KW-1185">Reference proteome</keyword>
<dbReference type="GO" id="GO:0003684">
    <property type="term" value="F:damaged DNA binding"/>
    <property type="evidence" value="ECO:0007669"/>
    <property type="project" value="InterPro"/>
</dbReference>
<dbReference type="SUPFAM" id="SSF143517">
    <property type="entry name" value="TRCF domain-like"/>
    <property type="match status" value="1"/>
</dbReference>
<dbReference type="GO" id="GO:0006355">
    <property type="term" value="P:regulation of DNA-templated transcription"/>
    <property type="evidence" value="ECO:0007669"/>
    <property type="project" value="UniProtKB-UniRule"/>
</dbReference>
<dbReference type="InterPro" id="IPR014001">
    <property type="entry name" value="Helicase_ATP-bd"/>
</dbReference>
<dbReference type="FunFam" id="3.40.50.300:FF:000546">
    <property type="entry name" value="Transcription-repair-coupling factor"/>
    <property type="match status" value="1"/>
</dbReference>
<dbReference type="GO" id="GO:0005524">
    <property type="term" value="F:ATP binding"/>
    <property type="evidence" value="ECO:0007669"/>
    <property type="project" value="UniProtKB-UniRule"/>
</dbReference>
<dbReference type="PROSITE" id="PS51192">
    <property type="entry name" value="HELICASE_ATP_BIND_1"/>
    <property type="match status" value="1"/>
</dbReference>
<comment type="function">
    <text evidence="13">Couples transcription and DNA repair by recognizing RNA polymerase (RNAP) stalled at DNA lesions. Mediates ATP-dependent release of RNAP and its truncated transcript from the DNA, and recruitment of nucleotide excision repair machinery to the damaged site.</text>
</comment>
<evidence type="ECO:0000256" key="10">
    <source>
        <dbReference type="ARBA" id="ARBA00061104"/>
    </source>
</evidence>
<dbReference type="Proteomes" id="UP000291469">
    <property type="component" value="Chromosome"/>
</dbReference>
<feature type="domain" description="Helicase C-terminal" evidence="15">
    <location>
        <begin position="440"/>
        <end position="590"/>
    </location>
</feature>
<dbReference type="SMART" id="SM00487">
    <property type="entry name" value="DEXDc"/>
    <property type="match status" value="1"/>
</dbReference>
<evidence type="ECO:0000256" key="7">
    <source>
        <dbReference type="ARBA" id="ARBA00022840"/>
    </source>
</evidence>
<evidence type="ECO:0000256" key="2">
    <source>
        <dbReference type="ARBA" id="ARBA00022490"/>
    </source>
</evidence>
<dbReference type="NCBIfam" id="TIGR00580">
    <property type="entry name" value="mfd"/>
    <property type="match status" value="1"/>
</dbReference>
<keyword evidence="9 13" id="KW-0234">DNA repair</keyword>
<comment type="similarity">
    <text evidence="11 13">In the C-terminal section; belongs to the helicase family. RecG subfamily.</text>
</comment>
<dbReference type="CDD" id="cd17991">
    <property type="entry name" value="DEXHc_TRCF"/>
    <property type="match status" value="1"/>
</dbReference>
<comment type="similarity">
    <text evidence="10 13">In the N-terminal section; belongs to the UvrB family.</text>
</comment>
<dbReference type="HAMAP" id="MF_00969">
    <property type="entry name" value="TRCF"/>
    <property type="match status" value="1"/>
</dbReference>
<evidence type="ECO:0000256" key="12">
    <source>
        <dbReference type="ARBA" id="ARBA00070128"/>
    </source>
</evidence>
<dbReference type="InterPro" id="IPR005118">
    <property type="entry name" value="TRCF_C"/>
</dbReference>
<dbReference type="InterPro" id="IPR047112">
    <property type="entry name" value="RecG/Mfd"/>
</dbReference>
<evidence type="ECO:0000313" key="17">
    <source>
        <dbReference type="Proteomes" id="UP000291469"/>
    </source>
</evidence>
<sequence length="794" mass="86476">MDGVARRARSLASEGELVVLTAPGHGAALRLGEVLRESGIAARTAERLTDPHDSGVVIVESPLPEGFHAPELDLALLGEWDLFGPRRSRAHRRLPSRKAASETVLDLAPGDPVVHASHGVGRYVGIVTRELRGPTRDVGGGSSTVTRDYVVLEYAGGDRLYVPSDNVDAIARYVGGEEPRVMRMGGAEWERAKGKVRKAVRDIAAELIRLYKARMHAEGTAFSVDSTWQRELEDAFPYVETPDQQAAIDAVKEDMQAPVPMDRLLCGDVGFGKTEVAVRAAAKAVFDGKQAALLVPTTLLAQQHGETFAERFAGFPVEIAVLSRFASAAEAKRILDGVAAGTVDIVIGTHRLLGEDVRFKDLGLLVVDEEQRFGVTHKEKLKALRTSVDVLTMTATPIPRTMEMAITGIRDLSTIETPPEERQPIVTHVGEWDESLAALAVRRELLRDGQVFWVHNQVNTIDAAAEQVRRLAPGARVEIAHGQMDEATLERIMLRFWKREFDVLVSTTIIESGLDVPNANTLIIERSDLLGLAQLYQLRGRVGRSSQRGYAYLFHPADQVMTEEAYKRLETVATYTGMSSGLSIALKDLEIRGAGSVLGADQSGQVASVGFEAYSQLMAEAVADLTSEGEATAMPGWGQAASEPEITVDLPVDAHLPHAYVPDEALRLEAYRKVAAVRDARGVKEVTTELTDRYGEPPPPARRLLTVAALRAAARRYGITDITTTPRGTVRIAPVQLTERQEVTLRRHHPAAVHNTEQQAIELPIPPSRDLPQESGLVGWVAGELKRVVGGSRY</sequence>
<dbReference type="Pfam" id="PF03461">
    <property type="entry name" value="TRCF"/>
    <property type="match status" value="1"/>
</dbReference>
<proteinExistence type="inferred from homology"/>
<evidence type="ECO:0000313" key="16">
    <source>
        <dbReference type="EMBL" id="QBI22088.1"/>
    </source>
</evidence>
<dbReference type="InterPro" id="IPR001650">
    <property type="entry name" value="Helicase_C-like"/>
</dbReference>
<keyword evidence="6" id="KW-0347">Helicase</keyword>
<accession>A0A411YLK4</accession>
<keyword evidence="7 13" id="KW-0067">ATP-binding</keyword>
<name>A0A411YLK4_9ACTN</name>
<keyword evidence="8 13" id="KW-0238">DNA-binding</keyword>
<feature type="domain" description="Helicase ATP-binding" evidence="14">
    <location>
        <begin position="254"/>
        <end position="415"/>
    </location>
</feature>
<dbReference type="PROSITE" id="PS51194">
    <property type="entry name" value="HELICASE_CTER"/>
    <property type="match status" value="1"/>
</dbReference>
<evidence type="ECO:0000256" key="5">
    <source>
        <dbReference type="ARBA" id="ARBA00022801"/>
    </source>
</evidence>
<dbReference type="InterPro" id="IPR037235">
    <property type="entry name" value="TRCF-like_C_D7"/>
</dbReference>
<evidence type="ECO:0000256" key="6">
    <source>
        <dbReference type="ARBA" id="ARBA00022806"/>
    </source>
</evidence>
<dbReference type="GO" id="GO:0000716">
    <property type="term" value="P:transcription-coupled nucleotide-excision repair, DNA damage recognition"/>
    <property type="evidence" value="ECO:0007669"/>
    <property type="project" value="UniProtKB-UniRule"/>
</dbReference>
<evidence type="ECO:0000256" key="9">
    <source>
        <dbReference type="ARBA" id="ARBA00023204"/>
    </source>
</evidence>
<reference evidence="16 17" key="1">
    <citation type="submission" date="2019-01" db="EMBL/GenBank/DDBJ databases">
        <title>Egibacter rhizosphaerae EGI 80759T.</title>
        <authorList>
            <person name="Chen D.-D."/>
            <person name="Tian Y."/>
            <person name="Jiao J.-Y."/>
            <person name="Zhang X.-T."/>
            <person name="Zhang Y.-G."/>
            <person name="Zhang Y."/>
            <person name="Xiao M."/>
            <person name="Shu W.-S."/>
            <person name="Li W.-J."/>
        </authorList>
    </citation>
    <scope>NUCLEOTIDE SEQUENCE [LARGE SCALE GENOMIC DNA]</scope>
    <source>
        <strain evidence="16 17">EGI 80759</strain>
    </source>
</reference>
<dbReference type="GO" id="GO:0016787">
    <property type="term" value="F:hydrolase activity"/>
    <property type="evidence" value="ECO:0007669"/>
    <property type="project" value="UniProtKB-KW"/>
</dbReference>
<comment type="subcellular location">
    <subcellularLocation>
        <location evidence="1 13">Cytoplasm</location>
    </subcellularLocation>
</comment>
<keyword evidence="3 13" id="KW-0547">Nucleotide-binding</keyword>
<dbReference type="PANTHER" id="PTHR47964">
    <property type="entry name" value="ATP-DEPENDENT DNA HELICASE HOMOLOG RECG, CHLOROPLASTIC"/>
    <property type="match status" value="1"/>
</dbReference>